<evidence type="ECO:0000256" key="1">
    <source>
        <dbReference type="ARBA" id="ARBA00003159"/>
    </source>
</evidence>
<dbReference type="EMBL" id="FMUX01000040">
    <property type="protein sequence ID" value="SCY90510.1"/>
    <property type="molecule type" value="Genomic_DNA"/>
</dbReference>
<dbReference type="RefSeq" id="WP_092215922.1">
    <property type="nucleotide sequence ID" value="NZ_FMUX01000040.1"/>
</dbReference>
<dbReference type="PROSITE" id="PS50928">
    <property type="entry name" value="ABC_TM1"/>
    <property type="match status" value="1"/>
</dbReference>
<dbReference type="InterPro" id="IPR000515">
    <property type="entry name" value="MetI-like"/>
</dbReference>
<sequence>MKAAHRRFPLFSSIPSWLLATLFLGCIATWHMVRSESYGVIFSALTRGLYTTLYVSLIAYAAATALGLLFGLMRISSNRVIREVATFYIEIVRGIPMLIILYYIAFVGAPSLVKGLNWVASPLIEAGLFDKISVRDISFVVRAILALTLGYSAFIAEIFRAGIESIPSGQMEAAIASGMSRRQAMQHVILPQAIRTVLPPLANDFVAMIKDSALVSALGVQDITQLGKVYSASTFQFFETYNVVALLYLALTLSLTLGVRVLEKRLDTSR</sequence>
<dbReference type="Gene3D" id="1.10.3720.10">
    <property type="entry name" value="MetI-like"/>
    <property type="match status" value="1"/>
</dbReference>
<dbReference type="InterPro" id="IPR010065">
    <property type="entry name" value="AA_ABC_transptr_permease_3TM"/>
</dbReference>
<dbReference type="Proteomes" id="UP000198870">
    <property type="component" value="Unassembled WGS sequence"/>
</dbReference>
<organism evidence="12 13">
    <name type="scientific">Desulfoluna spongiiphila</name>
    <dbReference type="NCBI Taxonomy" id="419481"/>
    <lineage>
        <taxon>Bacteria</taxon>
        <taxon>Pseudomonadati</taxon>
        <taxon>Thermodesulfobacteriota</taxon>
        <taxon>Desulfobacteria</taxon>
        <taxon>Desulfobacterales</taxon>
        <taxon>Desulfolunaceae</taxon>
        <taxon>Desulfoluna</taxon>
    </lineage>
</organism>
<dbReference type="AlphaFoldDB" id="A0A1G5JRM4"/>
<evidence type="ECO:0000256" key="4">
    <source>
        <dbReference type="ARBA" id="ARBA00022448"/>
    </source>
</evidence>
<gene>
    <name evidence="12" type="ORF">SAMN05216233_1402</name>
</gene>
<dbReference type="STRING" id="419481.SAMN05216233_1402"/>
<dbReference type="InterPro" id="IPR035906">
    <property type="entry name" value="MetI-like_sf"/>
</dbReference>
<dbReference type="PANTHER" id="PTHR30614:SF20">
    <property type="entry name" value="GLUTAMINE TRANSPORT SYSTEM PERMEASE PROTEIN GLNP"/>
    <property type="match status" value="1"/>
</dbReference>
<feature type="transmembrane region" description="Helical" evidence="10">
    <location>
        <begin position="12"/>
        <end position="33"/>
    </location>
</feature>
<feature type="domain" description="ABC transmembrane type-1" evidence="11">
    <location>
        <begin position="49"/>
        <end position="259"/>
    </location>
</feature>
<dbReference type="Pfam" id="PF00528">
    <property type="entry name" value="BPD_transp_1"/>
    <property type="match status" value="1"/>
</dbReference>
<dbReference type="PANTHER" id="PTHR30614">
    <property type="entry name" value="MEMBRANE COMPONENT OF AMINO ACID ABC TRANSPORTER"/>
    <property type="match status" value="1"/>
</dbReference>
<dbReference type="GO" id="GO:0043190">
    <property type="term" value="C:ATP-binding cassette (ABC) transporter complex"/>
    <property type="evidence" value="ECO:0007669"/>
    <property type="project" value="InterPro"/>
</dbReference>
<evidence type="ECO:0000256" key="8">
    <source>
        <dbReference type="ARBA" id="ARBA00022989"/>
    </source>
</evidence>
<evidence type="ECO:0000313" key="13">
    <source>
        <dbReference type="Proteomes" id="UP000198870"/>
    </source>
</evidence>
<dbReference type="PROSITE" id="PS51257">
    <property type="entry name" value="PROKAR_LIPOPROTEIN"/>
    <property type="match status" value="1"/>
</dbReference>
<comment type="function">
    <text evidence="1">Part of the binding-protein-dependent transport system for glutamine; probably responsible for the translocation of the substrate across the membrane.</text>
</comment>
<evidence type="ECO:0000256" key="10">
    <source>
        <dbReference type="RuleBase" id="RU363032"/>
    </source>
</evidence>
<evidence type="ECO:0000256" key="3">
    <source>
        <dbReference type="ARBA" id="ARBA00010072"/>
    </source>
</evidence>
<evidence type="ECO:0000256" key="5">
    <source>
        <dbReference type="ARBA" id="ARBA00022475"/>
    </source>
</evidence>
<feature type="transmembrane region" description="Helical" evidence="10">
    <location>
        <begin position="53"/>
        <end position="73"/>
    </location>
</feature>
<feature type="transmembrane region" description="Helical" evidence="10">
    <location>
        <begin position="85"/>
        <end position="105"/>
    </location>
</feature>
<keyword evidence="4 10" id="KW-0813">Transport</keyword>
<dbReference type="OrthoDB" id="5365894at2"/>
<evidence type="ECO:0000256" key="6">
    <source>
        <dbReference type="ARBA" id="ARBA00022692"/>
    </source>
</evidence>
<keyword evidence="5" id="KW-1003">Cell membrane</keyword>
<dbReference type="CDD" id="cd06261">
    <property type="entry name" value="TM_PBP2"/>
    <property type="match status" value="1"/>
</dbReference>
<keyword evidence="7" id="KW-0029">Amino-acid transport</keyword>
<reference evidence="12 13" key="1">
    <citation type="submission" date="2016-10" db="EMBL/GenBank/DDBJ databases">
        <authorList>
            <person name="de Groot N.N."/>
        </authorList>
    </citation>
    <scope>NUCLEOTIDE SEQUENCE [LARGE SCALE GENOMIC DNA]</scope>
    <source>
        <strain evidence="12 13">AA1</strain>
    </source>
</reference>
<protein>
    <submittedName>
        <fullName evidence="12">Amino acid ABC transporter membrane protein, PAAT family</fullName>
    </submittedName>
</protein>
<comment type="similarity">
    <text evidence="3">Belongs to the binding-protein-dependent transport system permease family. HisMQ subfamily.</text>
</comment>
<evidence type="ECO:0000256" key="2">
    <source>
        <dbReference type="ARBA" id="ARBA00004429"/>
    </source>
</evidence>
<keyword evidence="9 10" id="KW-0472">Membrane</keyword>
<keyword evidence="6 10" id="KW-0812">Transmembrane</keyword>
<dbReference type="GO" id="GO:0006865">
    <property type="term" value="P:amino acid transport"/>
    <property type="evidence" value="ECO:0007669"/>
    <property type="project" value="UniProtKB-KW"/>
</dbReference>
<comment type="subcellular location">
    <subcellularLocation>
        <location evidence="2">Cell inner membrane</location>
        <topology evidence="2">Multi-pass membrane protein</topology>
    </subcellularLocation>
    <subcellularLocation>
        <location evidence="10">Cell membrane</location>
        <topology evidence="10">Multi-pass membrane protein</topology>
    </subcellularLocation>
</comment>
<dbReference type="InterPro" id="IPR043429">
    <property type="entry name" value="ArtM/GltK/GlnP/TcyL/YhdX-like"/>
</dbReference>
<accession>A0A1G5JRM4</accession>
<evidence type="ECO:0000259" key="11">
    <source>
        <dbReference type="PROSITE" id="PS50928"/>
    </source>
</evidence>
<keyword evidence="13" id="KW-1185">Reference proteome</keyword>
<dbReference type="GO" id="GO:0022857">
    <property type="term" value="F:transmembrane transporter activity"/>
    <property type="evidence" value="ECO:0007669"/>
    <property type="project" value="InterPro"/>
</dbReference>
<evidence type="ECO:0000256" key="7">
    <source>
        <dbReference type="ARBA" id="ARBA00022970"/>
    </source>
</evidence>
<feature type="transmembrane region" description="Helical" evidence="10">
    <location>
        <begin position="243"/>
        <end position="262"/>
    </location>
</feature>
<keyword evidence="8 10" id="KW-1133">Transmembrane helix</keyword>
<dbReference type="NCBIfam" id="TIGR01726">
    <property type="entry name" value="HEQRo_perm_3TM"/>
    <property type="match status" value="1"/>
</dbReference>
<evidence type="ECO:0000313" key="12">
    <source>
        <dbReference type="EMBL" id="SCY90510.1"/>
    </source>
</evidence>
<evidence type="ECO:0000256" key="9">
    <source>
        <dbReference type="ARBA" id="ARBA00023136"/>
    </source>
</evidence>
<name>A0A1G5JRM4_9BACT</name>
<proteinExistence type="inferred from homology"/>
<dbReference type="SUPFAM" id="SSF161098">
    <property type="entry name" value="MetI-like"/>
    <property type="match status" value="1"/>
</dbReference>